<feature type="compositionally biased region" description="Basic and acidic residues" evidence="1">
    <location>
        <begin position="1"/>
        <end position="13"/>
    </location>
</feature>
<proteinExistence type="predicted"/>
<organism evidence="2 3">
    <name type="scientific">Muraenolepis orangiensis</name>
    <name type="common">Patagonian moray cod</name>
    <dbReference type="NCBI Taxonomy" id="630683"/>
    <lineage>
        <taxon>Eukaryota</taxon>
        <taxon>Metazoa</taxon>
        <taxon>Chordata</taxon>
        <taxon>Craniata</taxon>
        <taxon>Vertebrata</taxon>
        <taxon>Euteleostomi</taxon>
        <taxon>Actinopterygii</taxon>
        <taxon>Neopterygii</taxon>
        <taxon>Teleostei</taxon>
        <taxon>Neoteleostei</taxon>
        <taxon>Acanthomorphata</taxon>
        <taxon>Zeiogadaria</taxon>
        <taxon>Gadariae</taxon>
        <taxon>Gadiformes</taxon>
        <taxon>Muraenolepidoidei</taxon>
        <taxon>Muraenolepididae</taxon>
        <taxon>Muraenolepis</taxon>
    </lineage>
</organism>
<dbReference type="Proteomes" id="UP001148018">
    <property type="component" value="Unassembled WGS sequence"/>
</dbReference>
<name>A0A9Q0EJB1_9TELE</name>
<evidence type="ECO:0000256" key="1">
    <source>
        <dbReference type="SAM" id="MobiDB-lite"/>
    </source>
</evidence>
<reference evidence="2" key="1">
    <citation type="submission" date="2022-07" db="EMBL/GenBank/DDBJ databases">
        <title>Chromosome-level genome of Muraenolepis orangiensis.</title>
        <authorList>
            <person name="Kim J."/>
        </authorList>
    </citation>
    <scope>NUCLEOTIDE SEQUENCE</scope>
    <source>
        <strain evidence="2">KU_S4_2022</strain>
        <tissue evidence="2">Muscle</tissue>
    </source>
</reference>
<dbReference type="EMBL" id="JANIIK010000040">
    <property type="protein sequence ID" value="KAJ3608490.1"/>
    <property type="molecule type" value="Genomic_DNA"/>
</dbReference>
<gene>
    <name evidence="2" type="ORF">NHX12_025537</name>
</gene>
<accession>A0A9Q0EJB1</accession>
<dbReference type="AlphaFoldDB" id="A0A9Q0EJB1"/>
<comment type="caution">
    <text evidence="2">The sequence shown here is derived from an EMBL/GenBank/DDBJ whole genome shotgun (WGS) entry which is preliminary data.</text>
</comment>
<feature type="region of interest" description="Disordered" evidence="1">
    <location>
        <begin position="1"/>
        <end position="20"/>
    </location>
</feature>
<protein>
    <submittedName>
        <fullName evidence="2">Uncharacterized protein</fullName>
    </submittedName>
</protein>
<evidence type="ECO:0000313" key="2">
    <source>
        <dbReference type="EMBL" id="KAJ3608490.1"/>
    </source>
</evidence>
<keyword evidence="3" id="KW-1185">Reference proteome</keyword>
<evidence type="ECO:0000313" key="3">
    <source>
        <dbReference type="Proteomes" id="UP001148018"/>
    </source>
</evidence>
<sequence length="184" mass="19362">MITHFLKPEDRNLEQSLSGSGSFQPQGACQTASLFSTAISLIVKLPGLLHCANRRERPNTCLPNISHPRRTPRCASLGTAPVAGTPMCPNYANSVVAKRGALVQTGPPELCSRAGVMRGSLMGLKQQANGRSGAHHIPSFMLVSIPHPEGGPSAPSLPQGKVVVGVSHSLLSSQNKEQGRSISE</sequence>